<keyword evidence="1" id="KW-0812">Transmembrane</keyword>
<protein>
    <submittedName>
        <fullName evidence="2">Uncharacterized protein</fullName>
    </submittedName>
</protein>
<reference evidence="2 3" key="1">
    <citation type="submission" date="2020-04" db="EMBL/GenBank/DDBJ databases">
        <title>Genome sequencing and assembly of Pseudoalteromonas arctica.</title>
        <authorList>
            <person name="Cook G.M."/>
        </authorList>
    </citation>
    <scope>NUCLEOTIDE SEQUENCE [LARGE SCALE GENOMIC DNA]</scope>
    <source>
        <strain evidence="2 3">NEC-BIFX-2020_001</strain>
    </source>
</reference>
<keyword evidence="1" id="KW-0472">Membrane</keyword>
<dbReference type="EMBL" id="JABBYB010000009">
    <property type="protein sequence ID" value="NMP03929.1"/>
    <property type="molecule type" value="Genomic_DNA"/>
</dbReference>
<sequence>MDRKYITAGVIFIVCFLSLFFLPVLAVYTNSFIPRLVSNYMFFWPQLSLPYDSLVIREAYKSNLVFSPFIANILNIFQWLVLTVLFSLATSNMSNKKYQIGLSFIIIMLFPIILSFLVNLLGYTIELDGL</sequence>
<feature type="transmembrane region" description="Helical" evidence="1">
    <location>
        <begin position="69"/>
        <end position="88"/>
    </location>
</feature>
<organism evidence="2 3">
    <name type="scientific">Pseudoalteromonas arctica</name>
    <dbReference type="NCBI Taxonomy" id="394751"/>
    <lineage>
        <taxon>Bacteria</taxon>
        <taxon>Pseudomonadati</taxon>
        <taxon>Pseudomonadota</taxon>
        <taxon>Gammaproteobacteria</taxon>
        <taxon>Alteromonadales</taxon>
        <taxon>Pseudoalteromonadaceae</taxon>
        <taxon>Pseudoalteromonas</taxon>
    </lineage>
</organism>
<dbReference type="Proteomes" id="UP000549590">
    <property type="component" value="Unassembled WGS sequence"/>
</dbReference>
<proteinExistence type="predicted"/>
<dbReference type="AlphaFoldDB" id="A0AAP6Y7V3"/>
<comment type="caution">
    <text evidence="2">The sequence shown here is derived from an EMBL/GenBank/DDBJ whole genome shotgun (WGS) entry which is preliminary data.</text>
</comment>
<feature type="transmembrane region" description="Helical" evidence="1">
    <location>
        <begin position="100"/>
        <end position="125"/>
    </location>
</feature>
<accession>A0AAP6Y7V3</accession>
<evidence type="ECO:0000256" key="1">
    <source>
        <dbReference type="SAM" id="Phobius"/>
    </source>
</evidence>
<keyword evidence="1" id="KW-1133">Transmembrane helix</keyword>
<gene>
    <name evidence="2" type="ORF">HHE94_14590</name>
</gene>
<dbReference type="RefSeq" id="WP_101163157.1">
    <property type="nucleotide sequence ID" value="NZ_JABBYB010000009.1"/>
</dbReference>
<feature type="transmembrane region" description="Helical" evidence="1">
    <location>
        <begin position="7"/>
        <end position="28"/>
    </location>
</feature>
<evidence type="ECO:0000313" key="2">
    <source>
        <dbReference type="EMBL" id="NMP03929.1"/>
    </source>
</evidence>
<name>A0AAP6Y7V3_9GAMM</name>
<evidence type="ECO:0000313" key="3">
    <source>
        <dbReference type="Proteomes" id="UP000549590"/>
    </source>
</evidence>